<gene>
    <name evidence="1" type="ORF">AQJ64_10505</name>
</gene>
<evidence type="ECO:0000313" key="2">
    <source>
        <dbReference type="Proteomes" id="UP000052982"/>
    </source>
</evidence>
<dbReference type="InterPro" id="IPR011989">
    <property type="entry name" value="ARM-like"/>
</dbReference>
<dbReference type="Proteomes" id="UP000052982">
    <property type="component" value="Unassembled WGS sequence"/>
</dbReference>
<dbReference type="STRING" id="1943.AQJ64_10505"/>
<dbReference type="OrthoDB" id="292843at2"/>
<dbReference type="EMBL" id="LMWW01000010">
    <property type="protein sequence ID" value="KUN86432.1"/>
    <property type="molecule type" value="Genomic_DNA"/>
</dbReference>
<accession>A0A101T667</accession>
<comment type="caution">
    <text evidence="1">The sequence shown here is derived from an EMBL/GenBank/DDBJ whole genome shotgun (WGS) entry which is preliminary data.</text>
</comment>
<proteinExistence type="predicted"/>
<evidence type="ECO:0000313" key="1">
    <source>
        <dbReference type="EMBL" id="KUN86432.1"/>
    </source>
</evidence>
<sequence>MSIPPPADWSRLHHAYGRATDVPGQLAGLADPDPAVRHAAVSALTGNVYHQGTRWPASAHVVAPLVTLLDTPGTPDRVTVLRLLRAVAVGDLPDDRLPFDPAQAFAEADRIGPADERAVIRVLFEEDDPDLDSVADVADAVALRWAADAYRAAARHTRSLLGLLPDPDPTVAAHAAALAVWYPHLPGLPEALTAVPHDRTPARASANLALAHLPGPLTRAERGALSACLGSPDATVRLTAAIATARRRPTALPDEALTILVHADAAEVPGSVPGWSRPLRGHTARALRHLGL</sequence>
<organism evidence="1 2">
    <name type="scientific">Streptomyces griseoruber</name>
    <dbReference type="NCBI Taxonomy" id="1943"/>
    <lineage>
        <taxon>Bacteria</taxon>
        <taxon>Bacillati</taxon>
        <taxon>Actinomycetota</taxon>
        <taxon>Actinomycetes</taxon>
        <taxon>Kitasatosporales</taxon>
        <taxon>Streptomycetaceae</taxon>
        <taxon>Streptomyces</taxon>
    </lineage>
</organism>
<dbReference type="RefSeq" id="WP_055636823.1">
    <property type="nucleotide sequence ID" value="NZ_JBIRRP010000001.1"/>
</dbReference>
<evidence type="ECO:0008006" key="3">
    <source>
        <dbReference type="Google" id="ProtNLM"/>
    </source>
</evidence>
<keyword evidence="2" id="KW-1185">Reference proteome</keyword>
<dbReference type="AlphaFoldDB" id="A0A101T667"/>
<dbReference type="SUPFAM" id="SSF48371">
    <property type="entry name" value="ARM repeat"/>
    <property type="match status" value="1"/>
</dbReference>
<dbReference type="InterPro" id="IPR016024">
    <property type="entry name" value="ARM-type_fold"/>
</dbReference>
<dbReference type="Gene3D" id="1.25.10.10">
    <property type="entry name" value="Leucine-rich Repeat Variant"/>
    <property type="match status" value="1"/>
</dbReference>
<reference evidence="1 2" key="1">
    <citation type="submission" date="2015-10" db="EMBL/GenBank/DDBJ databases">
        <title>Draft genome sequence of Streptomyces griseoruber DSM 40281, type strain for the species Streptomyces griseoruber.</title>
        <authorList>
            <person name="Ruckert C."/>
            <person name="Winkler A."/>
            <person name="Kalinowski J."/>
            <person name="Kampfer P."/>
            <person name="Glaeser S."/>
        </authorList>
    </citation>
    <scope>NUCLEOTIDE SEQUENCE [LARGE SCALE GENOMIC DNA]</scope>
    <source>
        <strain evidence="1 2">DSM 40281</strain>
    </source>
</reference>
<name>A0A101T667_9ACTN</name>
<protein>
    <recommendedName>
        <fullName evidence="3">PBS lyase</fullName>
    </recommendedName>
</protein>